<accession>A0A6S7DUR2</accession>
<evidence type="ECO:0000313" key="7">
    <source>
        <dbReference type="EMBL" id="CAB3866389.1"/>
    </source>
</evidence>
<dbReference type="GO" id="GO:0015833">
    <property type="term" value="P:peptide transport"/>
    <property type="evidence" value="ECO:0007669"/>
    <property type="project" value="InterPro"/>
</dbReference>
<dbReference type="PANTHER" id="PTHR43776:SF7">
    <property type="entry name" value="D,D-DIPEPTIDE TRANSPORT ATP-BINDING PROTEIN DDPF-RELATED"/>
    <property type="match status" value="1"/>
</dbReference>
<dbReference type="GO" id="GO:0005524">
    <property type="term" value="F:ATP binding"/>
    <property type="evidence" value="ECO:0007669"/>
    <property type="project" value="UniProtKB-KW"/>
</dbReference>
<reference evidence="7 8" key="1">
    <citation type="submission" date="2020-04" db="EMBL/GenBank/DDBJ databases">
        <authorList>
            <person name="De Canck E."/>
        </authorList>
    </citation>
    <scope>NUCLEOTIDE SEQUENCE [LARGE SCALE GENOMIC DNA]</scope>
    <source>
        <strain evidence="7 8">LMG 1861</strain>
    </source>
</reference>
<evidence type="ECO:0000256" key="1">
    <source>
        <dbReference type="ARBA" id="ARBA00005417"/>
    </source>
</evidence>
<organism evidence="7 8">
    <name type="scientific">Achromobacter piechaudii</name>
    <dbReference type="NCBI Taxonomy" id="72556"/>
    <lineage>
        <taxon>Bacteria</taxon>
        <taxon>Pseudomonadati</taxon>
        <taxon>Pseudomonadota</taxon>
        <taxon>Betaproteobacteria</taxon>
        <taxon>Burkholderiales</taxon>
        <taxon>Alcaligenaceae</taxon>
        <taxon>Achromobacter</taxon>
    </lineage>
</organism>
<dbReference type="PROSITE" id="PS50893">
    <property type="entry name" value="ABC_TRANSPORTER_2"/>
    <property type="match status" value="2"/>
</dbReference>
<dbReference type="Pfam" id="PF00005">
    <property type="entry name" value="ABC_tran"/>
    <property type="match status" value="2"/>
</dbReference>
<evidence type="ECO:0000313" key="8">
    <source>
        <dbReference type="Proteomes" id="UP000494105"/>
    </source>
</evidence>
<keyword evidence="5 7" id="KW-0067">ATP-binding</keyword>
<dbReference type="InterPro" id="IPR003439">
    <property type="entry name" value="ABC_transporter-like_ATP-bd"/>
</dbReference>
<sequence length="581" mass="63556">MTRAPQPSDARALLTVRDLSVSFSAHDGPRRAVDGLSFDVAPGETLALVGESGCGKSTTALAILRLLASGSRMQGQILFDGVDLARLPAPALRQVRGRDIAMIFQEPMTSLNPVLTIGRQIAEAIRCHEDIDRAALRQRTLELLARVRIPDPERRIDDYPMQLSGGQRQRVMIAMAIACRPRLLVADEPTTALDVTIQAQILQLLDELRRDLGMSVLLITHDLGVVRQWADRVIVMHGGKKLEEAPAARLFSAPSHPYTQGLLGASLHARDGLHYRQARLPEIVVSPDPARGEPRFTLRTSNAVAHGRDARHASDPPLLSVRGLATRYEGRRGAAVLAVNDVSFDIANGETLGLVGESGSGKSSLSRTLLRLTPAHAGQALLRGTDLLALSDRALKPWRRHIQMVFQDPYASLNPRHTVDDILSAVLRVHGEHDRAARKRRVARMLDNVGLPADAGRRYPNEFSGGQRQRIGIARALITRPALVVLDEPVSALDVSVQAQILNLLVDLKDELGLSYLFISHDLAVVRYLCDRVMVMNQGRIVEHGTPEALWRRPSHPYTKTLLAAAPGVVGVEAEPLARYA</sequence>
<keyword evidence="2" id="KW-0813">Transport</keyword>
<feature type="domain" description="ABC transporter" evidence="6">
    <location>
        <begin position="16"/>
        <end position="263"/>
    </location>
</feature>
<dbReference type="FunFam" id="3.40.50.300:FF:000016">
    <property type="entry name" value="Oligopeptide ABC transporter ATP-binding component"/>
    <property type="match status" value="2"/>
</dbReference>
<dbReference type="GO" id="GO:0016887">
    <property type="term" value="F:ATP hydrolysis activity"/>
    <property type="evidence" value="ECO:0007669"/>
    <property type="project" value="InterPro"/>
</dbReference>
<feature type="domain" description="ABC transporter" evidence="6">
    <location>
        <begin position="319"/>
        <end position="563"/>
    </location>
</feature>
<dbReference type="NCBIfam" id="NF007739">
    <property type="entry name" value="PRK10419.1"/>
    <property type="match status" value="2"/>
</dbReference>
<dbReference type="PROSITE" id="PS00211">
    <property type="entry name" value="ABC_TRANSPORTER_1"/>
    <property type="match status" value="2"/>
</dbReference>
<dbReference type="InterPro" id="IPR027417">
    <property type="entry name" value="P-loop_NTPase"/>
</dbReference>
<evidence type="ECO:0000256" key="5">
    <source>
        <dbReference type="ARBA" id="ARBA00022840"/>
    </source>
</evidence>
<evidence type="ECO:0000259" key="6">
    <source>
        <dbReference type="PROSITE" id="PS50893"/>
    </source>
</evidence>
<keyword evidence="3" id="KW-1003">Cell membrane</keyword>
<dbReference type="RefSeq" id="WP_175128556.1">
    <property type="nucleotide sequence ID" value="NZ_CADILD010000002.1"/>
</dbReference>
<dbReference type="AlphaFoldDB" id="A0A6S7DUR2"/>
<dbReference type="PANTHER" id="PTHR43776">
    <property type="entry name" value="TRANSPORT ATP-BINDING PROTEIN"/>
    <property type="match status" value="1"/>
</dbReference>
<dbReference type="GO" id="GO:0055085">
    <property type="term" value="P:transmembrane transport"/>
    <property type="evidence" value="ECO:0007669"/>
    <property type="project" value="UniProtKB-ARBA"/>
</dbReference>
<evidence type="ECO:0000256" key="3">
    <source>
        <dbReference type="ARBA" id="ARBA00022475"/>
    </source>
</evidence>
<name>A0A6S7DUR2_9BURK</name>
<comment type="similarity">
    <text evidence="1">Belongs to the ABC transporter superfamily.</text>
</comment>
<evidence type="ECO:0000256" key="4">
    <source>
        <dbReference type="ARBA" id="ARBA00022741"/>
    </source>
</evidence>
<dbReference type="Proteomes" id="UP000494105">
    <property type="component" value="Unassembled WGS sequence"/>
</dbReference>
<dbReference type="NCBIfam" id="NF008453">
    <property type="entry name" value="PRK11308.1"/>
    <property type="match status" value="2"/>
</dbReference>
<protein>
    <submittedName>
        <fullName evidence="7">Glutathione import ATP-binding protein GsiA</fullName>
    </submittedName>
</protein>
<dbReference type="Gene3D" id="3.40.50.300">
    <property type="entry name" value="P-loop containing nucleotide triphosphate hydrolases"/>
    <property type="match status" value="2"/>
</dbReference>
<dbReference type="InterPro" id="IPR003593">
    <property type="entry name" value="AAA+_ATPase"/>
</dbReference>
<proteinExistence type="inferred from homology"/>
<gene>
    <name evidence="7" type="primary">gsiA_4</name>
    <name evidence="7" type="ORF">LMG1861_02531</name>
</gene>
<dbReference type="InterPro" id="IPR013563">
    <property type="entry name" value="Oligopep_ABC_C"/>
</dbReference>
<dbReference type="SMART" id="SM00382">
    <property type="entry name" value="AAA"/>
    <property type="match status" value="2"/>
</dbReference>
<dbReference type="InterPro" id="IPR050319">
    <property type="entry name" value="ABC_transp_ATP-bind"/>
</dbReference>
<keyword evidence="3" id="KW-0472">Membrane</keyword>
<dbReference type="EMBL" id="CADILD010000002">
    <property type="protein sequence ID" value="CAB3866389.1"/>
    <property type="molecule type" value="Genomic_DNA"/>
</dbReference>
<dbReference type="SUPFAM" id="SSF52540">
    <property type="entry name" value="P-loop containing nucleoside triphosphate hydrolases"/>
    <property type="match status" value="2"/>
</dbReference>
<dbReference type="CDD" id="cd03257">
    <property type="entry name" value="ABC_NikE_OppD_transporters"/>
    <property type="match status" value="2"/>
</dbReference>
<dbReference type="Pfam" id="PF08352">
    <property type="entry name" value="oligo_HPY"/>
    <property type="match status" value="2"/>
</dbReference>
<dbReference type="InterPro" id="IPR017871">
    <property type="entry name" value="ABC_transporter-like_CS"/>
</dbReference>
<evidence type="ECO:0000256" key="2">
    <source>
        <dbReference type="ARBA" id="ARBA00022448"/>
    </source>
</evidence>
<keyword evidence="4" id="KW-0547">Nucleotide-binding</keyword>